<comment type="catalytic activity">
    <reaction evidence="1">
        <text>ATP + protein L-histidine = ADP + protein N-phospho-L-histidine.</text>
        <dbReference type="EC" id="2.7.13.3"/>
    </reaction>
</comment>
<dbReference type="Proteomes" id="UP000557739">
    <property type="component" value="Unassembled WGS sequence"/>
</dbReference>
<dbReference type="Gene3D" id="1.10.287.130">
    <property type="match status" value="1"/>
</dbReference>
<dbReference type="InterPro" id="IPR050428">
    <property type="entry name" value="TCS_sensor_his_kinase"/>
</dbReference>
<keyword evidence="6" id="KW-1133">Transmembrane helix</keyword>
<keyword evidence="6" id="KW-0472">Membrane</keyword>
<dbReference type="PANTHER" id="PTHR45436:SF8">
    <property type="entry name" value="HISTIDINE KINASE"/>
    <property type="match status" value="1"/>
</dbReference>
<dbReference type="GO" id="GO:0005886">
    <property type="term" value="C:plasma membrane"/>
    <property type="evidence" value="ECO:0007669"/>
    <property type="project" value="TreeGrafter"/>
</dbReference>
<sequence>MKAPLQSLRGLMIAFLALFLTVTVAAGLGSYFGTLSMIVALVDARIRAEADVLAPPGARIDLRALTQRMETMARQRDTGDLGLLLFDARGRRIAGNARFRCELPLGFSSLSGRDAIEDLSAGRVLVRDLDGRLRLAIFAETEPIDHYFAVRPEIHLVGSGAIIVVVLAGLLLFRRLVARRIDEMCRTGDGGAFDRQAAAFNAMLDRIGTLVAEIRNVPNDISHELCTPLARLRNELAAIEHRPDAIPVASALHAATAQADALLEMFSALLRIASIESRASREAFALLRLDQLAARWPRWSSPLPRKPRIALTCALRQPSSMSATGRC</sequence>
<evidence type="ECO:0000313" key="8">
    <source>
        <dbReference type="Proteomes" id="UP000557739"/>
    </source>
</evidence>
<name>A0A7W9AS68_9SPHN</name>
<dbReference type="AlphaFoldDB" id="A0A7W9AS68"/>
<gene>
    <name evidence="7" type="ORF">FHR19_002822</name>
</gene>
<reference evidence="7 8" key="1">
    <citation type="submission" date="2020-08" db="EMBL/GenBank/DDBJ databases">
        <title>Genomic Encyclopedia of Type Strains, Phase IV (KMG-IV): sequencing the most valuable type-strain genomes for metagenomic binning, comparative biology and taxonomic classification.</title>
        <authorList>
            <person name="Goeker M."/>
        </authorList>
    </citation>
    <scope>NUCLEOTIDE SEQUENCE [LARGE SCALE GENOMIC DNA]</scope>
    <source>
        <strain evidence="7 8">DSM 27244</strain>
    </source>
</reference>
<dbReference type="SUPFAM" id="SSF47384">
    <property type="entry name" value="Homodimeric domain of signal transducing histidine kinase"/>
    <property type="match status" value="1"/>
</dbReference>
<dbReference type="PANTHER" id="PTHR45436">
    <property type="entry name" value="SENSOR HISTIDINE KINASE YKOH"/>
    <property type="match status" value="1"/>
</dbReference>
<comment type="caution">
    <text evidence="7">The sequence shown here is derived from an EMBL/GenBank/DDBJ whole genome shotgun (WGS) entry which is preliminary data.</text>
</comment>
<keyword evidence="8" id="KW-1185">Reference proteome</keyword>
<evidence type="ECO:0000256" key="1">
    <source>
        <dbReference type="ARBA" id="ARBA00000085"/>
    </source>
</evidence>
<accession>A0A7W9AS68</accession>
<evidence type="ECO:0000256" key="3">
    <source>
        <dbReference type="ARBA" id="ARBA00022553"/>
    </source>
</evidence>
<dbReference type="GO" id="GO:0000155">
    <property type="term" value="F:phosphorelay sensor kinase activity"/>
    <property type="evidence" value="ECO:0007669"/>
    <property type="project" value="InterPro"/>
</dbReference>
<keyword evidence="5 7" id="KW-0418">Kinase</keyword>
<keyword evidence="4" id="KW-0808">Transferase</keyword>
<evidence type="ECO:0000256" key="6">
    <source>
        <dbReference type="SAM" id="Phobius"/>
    </source>
</evidence>
<organism evidence="7 8">
    <name type="scientific">Sphingomonas yantingensis</name>
    <dbReference type="NCBI Taxonomy" id="1241761"/>
    <lineage>
        <taxon>Bacteria</taxon>
        <taxon>Pseudomonadati</taxon>
        <taxon>Pseudomonadota</taxon>
        <taxon>Alphaproteobacteria</taxon>
        <taxon>Sphingomonadales</taxon>
        <taxon>Sphingomonadaceae</taxon>
        <taxon>Sphingomonas</taxon>
    </lineage>
</organism>
<evidence type="ECO:0000256" key="2">
    <source>
        <dbReference type="ARBA" id="ARBA00012438"/>
    </source>
</evidence>
<protein>
    <recommendedName>
        <fullName evidence="2">histidine kinase</fullName>
        <ecNumber evidence="2">2.7.13.3</ecNumber>
    </recommendedName>
</protein>
<feature type="transmembrane region" description="Helical" evidence="6">
    <location>
        <begin position="154"/>
        <end position="173"/>
    </location>
</feature>
<keyword evidence="6" id="KW-0812">Transmembrane</keyword>
<dbReference type="RefSeq" id="WP_246359531.1">
    <property type="nucleotide sequence ID" value="NZ_JACIJJ010000004.1"/>
</dbReference>
<evidence type="ECO:0000313" key="7">
    <source>
        <dbReference type="EMBL" id="MBB5699456.1"/>
    </source>
</evidence>
<keyword evidence="3" id="KW-0597">Phosphoprotein</keyword>
<dbReference type="EMBL" id="JACIJJ010000004">
    <property type="protein sequence ID" value="MBB5699456.1"/>
    <property type="molecule type" value="Genomic_DNA"/>
</dbReference>
<evidence type="ECO:0000256" key="5">
    <source>
        <dbReference type="ARBA" id="ARBA00022777"/>
    </source>
</evidence>
<proteinExistence type="predicted"/>
<dbReference type="EC" id="2.7.13.3" evidence="2"/>
<dbReference type="InterPro" id="IPR036097">
    <property type="entry name" value="HisK_dim/P_sf"/>
</dbReference>
<evidence type="ECO:0000256" key="4">
    <source>
        <dbReference type="ARBA" id="ARBA00022679"/>
    </source>
</evidence>